<dbReference type="Gene3D" id="3.30.830.10">
    <property type="entry name" value="Metalloenzyme, LuxS/M16 peptidase-like"/>
    <property type="match status" value="2"/>
</dbReference>
<evidence type="ECO:0000259" key="11">
    <source>
        <dbReference type="Pfam" id="PF05193"/>
    </source>
</evidence>
<accession>A0A3N1Y6U3</accession>
<name>A0A3N1Y6U3_9GAMM</name>
<evidence type="ECO:0000256" key="1">
    <source>
        <dbReference type="ARBA" id="ARBA00001947"/>
    </source>
</evidence>
<dbReference type="GO" id="GO:0006508">
    <property type="term" value="P:proteolysis"/>
    <property type="evidence" value="ECO:0007669"/>
    <property type="project" value="UniProtKB-KW"/>
</dbReference>
<comment type="caution">
    <text evidence="12">The sequence shown here is derived from an EMBL/GenBank/DDBJ whole genome shotgun (WGS) entry which is preliminary data.</text>
</comment>
<evidence type="ECO:0000256" key="7">
    <source>
        <dbReference type="ARBA" id="ARBA00023049"/>
    </source>
</evidence>
<evidence type="ECO:0000256" key="6">
    <source>
        <dbReference type="ARBA" id="ARBA00022833"/>
    </source>
</evidence>
<keyword evidence="5" id="KW-0378">Hydrolase</keyword>
<dbReference type="InterPro" id="IPR007863">
    <property type="entry name" value="Peptidase_M16_C"/>
</dbReference>
<evidence type="ECO:0000256" key="5">
    <source>
        <dbReference type="ARBA" id="ARBA00022801"/>
    </source>
</evidence>
<keyword evidence="4" id="KW-0479">Metal-binding</keyword>
<dbReference type="OrthoDB" id="9811314at2"/>
<organism evidence="12 13">
    <name type="scientific">Inmirania thermothiophila</name>
    <dbReference type="NCBI Taxonomy" id="1750597"/>
    <lineage>
        <taxon>Bacteria</taxon>
        <taxon>Pseudomonadati</taxon>
        <taxon>Pseudomonadota</taxon>
        <taxon>Gammaproteobacteria</taxon>
        <taxon>Chromatiales</taxon>
        <taxon>Ectothiorhodospiraceae</taxon>
        <taxon>Inmirania</taxon>
    </lineage>
</organism>
<evidence type="ECO:0000259" key="10">
    <source>
        <dbReference type="Pfam" id="PF00675"/>
    </source>
</evidence>
<dbReference type="RefSeq" id="WP_123399246.1">
    <property type="nucleotide sequence ID" value="NZ_RJVI01000001.1"/>
</dbReference>
<dbReference type="PANTHER" id="PTHR43690">
    <property type="entry name" value="NARDILYSIN"/>
    <property type="match status" value="1"/>
</dbReference>
<feature type="compositionally biased region" description="Pro residues" evidence="9">
    <location>
        <begin position="229"/>
        <end position="238"/>
    </location>
</feature>
<dbReference type="InterPro" id="IPR001431">
    <property type="entry name" value="Pept_M16_Zn_BS"/>
</dbReference>
<evidence type="ECO:0000256" key="2">
    <source>
        <dbReference type="ARBA" id="ARBA00007261"/>
    </source>
</evidence>
<evidence type="ECO:0000256" key="9">
    <source>
        <dbReference type="SAM" id="MobiDB-lite"/>
    </source>
</evidence>
<dbReference type="GO" id="GO:0004222">
    <property type="term" value="F:metalloendopeptidase activity"/>
    <property type="evidence" value="ECO:0007669"/>
    <property type="project" value="InterPro"/>
</dbReference>
<keyword evidence="7" id="KW-0482">Metalloprotease</keyword>
<evidence type="ECO:0000256" key="8">
    <source>
        <dbReference type="RuleBase" id="RU004447"/>
    </source>
</evidence>
<feature type="domain" description="Peptidase M16 N-terminal" evidence="10">
    <location>
        <begin position="34"/>
        <end position="171"/>
    </location>
</feature>
<evidence type="ECO:0000256" key="3">
    <source>
        <dbReference type="ARBA" id="ARBA00022670"/>
    </source>
</evidence>
<dbReference type="Pfam" id="PF00675">
    <property type="entry name" value="Peptidase_M16"/>
    <property type="match status" value="1"/>
</dbReference>
<reference evidence="12 13" key="1">
    <citation type="submission" date="2018-11" db="EMBL/GenBank/DDBJ databases">
        <title>Genomic Encyclopedia of Type Strains, Phase IV (KMG-IV): sequencing the most valuable type-strain genomes for metagenomic binning, comparative biology and taxonomic classification.</title>
        <authorList>
            <person name="Goeker M."/>
        </authorList>
    </citation>
    <scope>NUCLEOTIDE SEQUENCE [LARGE SCALE GENOMIC DNA]</scope>
    <source>
        <strain evidence="12 13">DSM 100275</strain>
    </source>
</reference>
<dbReference type="GO" id="GO:0046872">
    <property type="term" value="F:metal ion binding"/>
    <property type="evidence" value="ECO:0007669"/>
    <property type="project" value="UniProtKB-KW"/>
</dbReference>
<dbReference type="PANTHER" id="PTHR43690:SF17">
    <property type="entry name" value="PROTEIN YHJJ"/>
    <property type="match status" value="1"/>
</dbReference>
<dbReference type="EMBL" id="RJVI01000001">
    <property type="protein sequence ID" value="ROR34238.1"/>
    <property type="molecule type" value="Genomic_DNA"/>
</dbReference>
<comment type="similarity">
    <text evidence="2 8">Belongs to the peptidase M16 family.</text>
</comment>
<feature type="domain" description="Peptidase M16 C-terminal" evidence="11">
    <location>
        <begin position="187"/>
        <end position="368"/>
    </location>
</feature>
<dbReference type="InterPro" id="IPR050626">
    <property type="entry name" value="Peptidase_M16"/>
</dbReference>
<keyword evidence="6" id="KW-0862">Zinc</keyword>
<dbReference type="InterPro" id="IPR011249">
    <property type="entry name" value="Metalloenz_LuxS/M16"/>
</dbReference>
<evidence type="ECO:0000313" key="12">
    <source>
        <dbReference type="EMBL" id="ROR34238.1"/>
    </source>
</evidence>
<dbReference type="InterPro" id="IPR011765">
    <property type="entry name" value="Pept_M16_N"/>
</dbReference>
<evidence type="ECO:0000256" key="4">
    <source>
        <dbReference type="ARBA" id="ARBA00022723"/>
    </source>
</evidence>
<comment type="cofactor">
    <cofactor evidence="1">
        <name>Zn(2+)</name>
        <dbReference type="ChEBI" id="CHEBI:29105"/>
    </cofactor>
</comment>
<evidence type="ECO:0000313" key="13">
    <source>
        <dbReference type="Proteomes" id="UP000276634"/>
    </source>
</evidence>
<sequence length="443" mass="49117">MHRRGWAWLLAAFAPWALAGGVAEYRLDNGLKLLVKEDHRAPVVVSQVWYRVGSSYEHDGITGISHLLEHMMFKGTPAHPAGEFSRIIAELGGRENAFTGQDYTAYFQTLARDRLEVAFALEADRMRNLLLPEEELRKEAQVVMEERRLRTEDDPQAFTYERFKATAFLSGPQRIPVIGWMDDLRHVTRDDLLTWYRRFYAPSNATLVVVGDVEPEAVRALAERHFGPVPPAPPPAVKPRPEIPQTGPRRITVRRPARVPLLLMGYKVPALAQAEPRWEAYALEVLAGILDGGASARLARELVRGREIAASAGAGYSLYDRLPTLLVLEATPAPGHDVAELEAALRAQVRRLREEPVSDEELARVKAQVVAAAVYQRDSVFYQAMQLGIAETVGLGWRAVDEYVPAVRAVTAAQVQAVARRYLTDEGLTVAVLEPQGGAGDGR</sequence>
<dbReference type="AlphaFoldDB" id="A0A3N1Y6U3"/>
<dbReference type="Proteomes" id="UP000276634">
    <property type="component" value="Unassembled WGS sequence"/>
</dbReference>
<keyword evidence="3 12" id="KW-0645">Protease</keyword>
<dbReference type="Pfam" id="PF05193">
    <property type="entry name" value="Peptidase_M16_C"/>
    <property type="match status" value="1"/>
</dbReference>
<gene>
    <name evidence="12" type="ORF">EDC57_0134</name>
</gene>
<keyword evidence="13" id="KW-1185">Reference proteome</keyword>
<dbReference type="SUPFAM" id="SSF63411">
    <property type="entry name" value="LuxS/MPP-like metallohydrolase"/>
    <property type="match status" value="2"/>
</dbReference>
<proteinExistence type="inferred from homology"/>
<feature type="region of interest" description="Disordered" evidence="9">
    <location>
        <begin position="229"/>
        <end position="248"/>
    </location>
</feature>
<protein>
    <submittedName>
        <fullName evidence="12">Zinc protease</fullName>
    </submittedName>
</protein>
<dbReference type="PROSITE" id="PS00143">
    <property type="entry name" value="INSULINASE"/>
    <property type="match status" value="1"/>
</dbReference>